<dbReference type="SUPFAM" id="SSF103515">
    <property type="entry name" value="Autotransporter"/>
    <property type="match status" value="1"/>
</dbReference>
<proteinExistence type="predicted"/>
<organism evidence="1 2">
    <name type="scientific">Brucella rhizosphaerae</name>
    <dbReference type="NCBI Taxonomy" id="571254"/>
    <lineage>
        <taxon>Bacteria</taxon>
        <taxon>Pseudomonadati</taxon>
        <taxon>Pseudomonadota</taxon>
        <taxon>Alphaproteobacteria</taxon>
        <taxon>Hyphomicrobiales</taxon>
        <taxon>Brucellaceae</taxon>
        <taxon>Brucella/Ochrobactrum group</taxon>
        <taxon>Brucella</taxon>
    </lineage>
</organism>
<evidence type="ECO:0000313" key="1">
    <source>
        <dbReference type="EMBL" id="OYR12807.1"/>
    </source>
</evidence>
<evidence type="ECO:0000313" key="2">
    <source>
        <dbReference type="Proteomes" id="UP000216345"/>
    </source>
</evidence>
<dbReference type="Gene3D" id="2.40.128.130">
    <property type="entry name" value="Autotransporter beta-domain"/>
    <property type="match status" value="1"/>
</dbReference>
<dbReference type="EMBL" id="NNRK01000029">
    <property type="protein sequence ID" value="OYR12807.1"/>
    <property type="molecule type" value="Genomic_DNA"/>
</dbReference>
<sequence>MQARLGIRYDTSIQNFTWTAGARIADLGNVDKDFGRAQLGAQLAVTEQVGLFSEINARFGHDDGNQIGYALGLQFRF</sequence>
<reference evidence="1 2" key="1">
    <citation type="submission" date="2017-07" db="EMBL/GenBank/DDBJ databases">
        <title>Phylogenetic study on the rhizospheric bacterium Ochrobactrum sp. A44.</title>
        <authorList>
            <person name="Krzyzanowska D.M."/>
            <person name="Ossowicki A."/>
            <person name="Rajewska M."/>
            <person name="Maciag T."/>
            <person name="Kaczynski Z."/>
            <person name="Czerwicka M."/>
            <person name="Jafra S."/>
        </authorList>
    </citation>
    <scope>NUCLEOTIDE SEQUENCE [LARGE SCALE GENOMIC DNA]</scope>
    <source>
        <strain evidence="1 2">PR17</strain>
    </source>
</reference>
<name>A0A256FD61_9HYPH</name>
<accession>A0A256FD61</accession>
<dbReference type="Proteomes" id="UP000216345">
    <property type="component" value="Unassembled WGS sequence"/>
</dbReference>
<comment type="caution">
    <text evidence="1">The sequence shown here is derived from an EMBL/GenBank/DDBJ whole genome shotgun (WGS) entry which is preliminary data.</text>
</comment>
<dbReference type="InterPro" id="IPR036709">
    <property type="entry name" value="Autotransporte_beta_dom_sf"/>
</dbReference>
<gene>
    <name evidence="1" type="ORF">CEV32_0981</name>
</gene>
<keyword evidence="2" id="KW-1185">Reference proteome</keyword>
<dbReference type="AlphaFoldDB" id="A0A256FD61"/>
<dbReference type="RefSeq" id="WP_094577685.1">
    <property type="nucleotide sequence ID" value="NZ_JBHEEL010000004.1"/>
</dbReference>
<protein>
    <submittedName>
        <fullName evidence="1">Putative papB protein</fullName>
    </submittedName>
</protein>